<dbReference type="PANTHER" id="PTHR33395:SF22">
    <property type="entry name" value="REVERSE TRANSCRIPTASE DOMAIN-CONTAINING PROTEIN"/>
    <property type="match status" value="1"/>
</dbReference>
<reference evidence="1" key="1">
    <citation type="journal article" date="2021" name="G3 (Bethesda)">
        <title>Genome and transcriptome analysis of the beet armyworm Spodoptera exigua reveals targets for pest control. .</title>
        <authorList>
            <person name="Simon S."/>
            <person name="Breeschoten T."/>
            <person name="Jansen H.J."/>
            <person name="Dirks R.P."/>
            <person name="Schranz M.E."/>
            <person name="Ros V.I.D."/>
        </authorList>
    </citation>
    <scope>NUCLEOTIDE SEQUENCE</scope>
    <source>
        <strain evidence="1">TB_SE_WUR_2020</strain>
    </source>
</reference>
<gene>
    <name evidence="1" type="ORF">HF086_010885</name>
</gene>
<organism evidence="1 2">
    <name type="scientific">Spodoptera exigua</name>
    <name type="common">Beet armyworm</name>
    <name type="synonym">Noctua fulgens</name>
    <dbReference type="NCBI Taxonomy" id="7107"/>
    <lineage>
        <taxon>Eukaryota</taxon>
        <taxon>Metazoa</taxon>
        <taxon>Ecdysozoa</taxon>
        <taxon>Arthropoda</taxon>
        <taxon>Hexapoda</taxon>
        <taxon>Insecta</taxon>
        <taxon>Pterygota</taxon>
        <taxon>Neoptera</taxon>
        <taxon>Endopterygota</taxon>
        <taxon>Lepidoptera</taxon>
        <taxon>Glossata</taxon>
        <taxon>Ditrysia</taxon>
        <taxon>Noctuoidea</taxon>
        <taxon>Noctuidae</taxon>
        <taxon>Amphipyrinae</taxon>
        <taxon>Spodoptera</taxon>
    </lineage>
</organism>
<evidence type="ECO:0008006" key="3">
    <source>
        <dbReference type="Google" id="ProtNLM"/>
    </source>
</evidence>
<dbReference type="AlphaFoldDB" id="A0A922SHL6"/>
<dbReference type="GO" id="GO:0031012">
    <property type="term" value="C:extracellular matrix"/>
    <property type="evidence" value="ECO:0007669"/>
    <property type="project" value="TreeGrafter"/>
</dbReference>
<dbReference type="GO" id="GO:0061343">
    <property type="term" value="P:cell adhesion involved in heart morphogenesis"/>
    <property type="evidence" value="ECO:0007669"/>
    <property type="project" value="TreeGrafter"/>
</dbReference>
<dbReference type="EMBL" id="JACEFF010000446">
    <property type="protein sequence ID" value="KAH9637474.1"/>
    <property type="molecule type" value="Genomic_DNA"/>
</dbReference>
<evidence type="ECO:0000313" key="2">
    <source>
        <dbReference type="Proteomes" id="UP000814243"/>
    </source>
</evidence>
<evidence type="ECO:0000313" key="1">
    <source>
        <dbReference type="EMBL" id="KAH9637474.1"/>
    </source>
</evidence>
<dbReference type="GO" id="GO:0007508">
    <property type="term" value="P:larval heart development"/>
    <property type="evidence" value="ECO:0007669"/>
    <property type="project" value="TreeGrafter"/>
</dbReference>
<protein>
    <recommendedName>
        <fullName evidence="3">RNA-directed DNA polymerase from mobile element jockey</fullName>
    </recommendedName>
</protein>
<dbReference type="Proteomes" id="UP000814243">
    <property type="component" value="Unassembled WGS sequence"/>
</dbReference>
<dbReference type="PANTHER" id="PTHR33395">
    <property type="entry name" value="TRANSCRIPTASE, PUTATIVE-RELATED-RELATED"/>
    <property type="match status" value="1"/>
</dbReference>
<sequence length="373" mass="41912">MFGGKLDVVLVKGSCGAVQVNSSDTGGIVNVDSYHPPLDIALNILSNTINENIKPSNFDSASDWNFNKANFSLLYEMMAAADWDCIFNSSDVQSATTKFYEILYNIFDLCVPKKNRLVSNRKRYPVWFSFDIIKDVNRKIKLHKEWKRTNNQNVYKAFSNLRLQLKRRIESAYNAYIAAVEDGIKSNPKKFWNHISSLRNKGGFEPTVTYKGCSLSGTKAAEAFANYFASMFLPNSPKLDFNNIPSTPLPCDGHINISCFTLSQVESGINKLKPLSSVGPDKVPSYILKGCKEIVAPVLSYIFNLALKTGIYPEQWKISKVTPIPKTSNKTLVEEYRPIAVLSCAAKLFENIAHKEIYAQPQVTTYTCREYLG</sequence>
<comment type="caution">
    <text evidence="1">The sequence shown here is derived from an EMBL/GenBank/DDBJ whole genome shotgun (WGS) entry which is preliminary data.</text>
</comment>
<proteinExistence type="predicted"/>
<accession>A0A922SHL6</accession>
<name>A0A922SHL6_SPOEX</name>